<dbReference type="KEGG" id="sfj:SAMEA4384070_4162"/>
<evidence type="ECO:0000313" key="7">
    <source>
        <dbReference type="EMBL" id="SNW05056.1"/>
    </source>
</evidence>
<dbReference type="EC" id="2.7.7.65" evidence="3"/>
<feature type="domain" description="GGDEF" evidence="6">
    <location>
        <begin position="237"/>
        <end position="371"/>
    </location>
</feature>
<dbReference type="STRING" id="1411141.GCA_001590885_03323"/>
<protein>
    <recommendedName>
        <fullName evidence="3">diguanylate cyclase</fullName>
        <ecNumber evidence="3">2.7.7.65</ecNumber>
    </recommendedName>
</protein>
<dbReference type="GO" id="GO:0043709">
    <property type="term" value="P:cell adhesion involved in single-species biofilm formation"/>
    <property type="evidence" value="ECO:0007669"/>
    <property type="project" value="TreeGrafter"/>
</dbReference>
<proteinExistence type="predicted"/>
<organism evidence="7 8">
    <name type="scientific">Serratia ficaria</name>
    <dbReference type="NCBI Taxonomy" id="61651"/>
    <lineage>
        <taxon>Bacteria</taxon>
        <taxon>Pseudomonadati</taxon>
        <taxon>Pseudomonadota</taxon>
        <taxon>Gammaproteobacteria</taxon>
        <taxon>Enterobacterales</taxon>
        <taxon>Yersiniaceae</taxon>
        <taxon>Serratia</taxon>
    </lineage>
</organism>
<dbReference type="InterPro" id="IPR000160">
    <property type="entry name" value="GGDEF_dom"/>
</dbReference>
<evidence type="ECO:0000259" key="6">
    <source>
        <dbReference type="PROSITE" id="PS50887"/>
    </source>
</evidence>
<reference evidence="7 8" key="1">
    <citation type="submission" date="2017-06" db="EMBL/GenBank/DDBJ databases">
        <authorList>
            <consortium name="Pathogen Informatics"/>
        </authorList>
    </citation>
    <scope>NUCLEOTIDE SEQUENCE [LARGE SCALE GENOMIC DNA]</scope>
    <source>
        <strain evidence="7 8">NCTC12148</strain>
    </source>
</reference>
<dbReference type="FunFam" id="3.30.70.270:FF:000001">
    <property type="entry name" value="Diguanylate cyclase domain protein"/>
    <property type="match status" value="1"/>
</dbReference>
<dbReference type="CDD" id="cd01949">
    <property type="entry name" value="GGDEF"/>
    <property type="match status" value="1"/>
</dbReference>
<dbReference type="PANTHER" id="PTHR45138">
    <property type="entry name" value="REGULATORY COMPONENTS OF SENSORY TRANSDUCTION SYSTEM"/>
    <property type="match status" value="1"/>
</dbReference>
<feature type="transmembrane region" description="Helical" evidence="5">
    <location>
        <begin position="162"/>
        <end position="178"/>
    </location>
</feature>
<dbReference type="Gene3D" id="3.30.70.270">
    <property type="match status" value="1"/>
</dbReference>
<keyword evidence="5" id="KW-1133">Transmembrane helix</keyword>
<comment type="catalytic activity">
    <reaction evidence="4">
        <text>2 GTP = 3',3'-c-di-GMP + 2 diphosphate</text>
        <dbReference type="Rhea" id="RHEA:24898"/>
        <dbReference type="ChEBI" id="CHEBI:33019"/>
        <dbReference type="ChEBI" id="CHEBI:37565"/>
        <dbReference type="ChEBI" id="CHEBI:58805"/>
        <dbReference type="EC" id="2.7.7.65"/>
    </reaction>
</comment>
<dbReference type="AlphaFoldDB" id="A0A240CCS2"/>
<evidence type="ECO:0000256" key="1">
    <source>
        <dbReference type="ARBA" id="ARBA00001946"/>
    </source>
</evidence>
<dbReference type="InterPro" id="IPR029787">
    <property type="entry name" value="Nucleotide_cyclase"/>
</dbReference>
<feature type="transmembrane region" description="Helical" evidence="5">
    <location>
        <begin position="59"/>
        <end position="78"/>
    </location>
</feature>
<accession>A0A240CCS2</accession>
<dbReference type="PANTHER" id="PTHR45138:SF9">
    <property type="entry name" value="DIGUANYLATE CYCLASE DGCM-RELATED"/>
    <property type="match status" value="1"/>
</dbReference>
<evidence type="ECO:0000256" key="3">
    <source>
        <dbReference type="ARBA" id="ARBA00012528"/>
    </source>
</evidence>
<dbReference type="GO" id="GO:0052621">
    <property type="term" value="F:diguanylate cyclase activity"/>
    <property type="evidence" value="ECO:0007669"/>
    <property type="project" value="UniProtKB-EC"/>
</dbReference>
<dbReference type="RefSeq" id="WP_061798551.1">
    <property type="nucleotide sequence ID" value="NZ_CAMIQD010000004.1"/>
</dbReference>
<dbReference type="Pfam" id="PF17178">
    <property type="entry name" value="MASE5"/>
    <property type="match status" value="1"/>
</dbReference>
<evidence type="ECO:0000256" key="2">
    <source>
        <dbReference type="ARBA" id="ARBA00004665"/>
    </source>
</evidence>
<dbReference type="SMART" id="SM00267">
    <property type="entry name" value="GGDEF"/>
    <property type="match status" value="1"/>
</dbReference>
<dbReference type="InterPro" id="IPR043128">
    <property type="entry name" value="Rev_trsase/Diguanyl_cyclase"/>
</dbReference>
<keyword evidence="5" id="KW-0812">Transmembrane</keyword>
<feature type="transmembrane region" description="Helical" evidence="5">
    <location>
        <begin position="114"/>
        <end position="133"/>
    </location>
</feature>
<keyword evidence="8" id="KW-1185">Reference proteome</keyword>
<dbReference type="SUPFAM" id="SSF55073">
    <property type="entry name" value="Nucleotide cyclase"/>
    <property type="match status" value="1"/>
</dbReference>
<evidence type="ECO:0000313" key="8">
    <source>
        <dbReference type="Proteomes" id="UP000215134"/>
    </source>
</evidence>
<dbReference type="InterPro" id="IPR050469">
    <property type="entry name" value="Diguanylate_Cyclase"/>
</dbReference>
<dbReference type="InterPro" id="IPR033444">
    <property type="entry name" value="MASE5"/>
</dbReference>
<dbReference type="EMBL" id="LT906479">
    <property type="protein sequence ID" value="SNW05056.1"/>
    <property type="molecule type" value="Genomic_DNA"/>
</dbReference>
<dbReference type="PROSITE" id="PS50887">
    <property type="entry name" value="GGDEF"/>
    <property type="match status" value="1"/>
</dbReference>
<keyword evidence="5" id="KW-0472">Membrane</keyword>
<dbReference type="GO" id="GO:0005886">
    <property type="term" value="C:plasma membrane"/>
    <property type="evidence" value="ECO:0007669"/>
    <property type="project" value="TreeGrafter"/>
</dbReference>
<evidence type="ECO:0000256" key="4">
    <source>
        <dbReference type="ARBA" id="ARBA00034247"/>
    </source>
</evidence>
<name>A0A240CCS2_SERFI</name>
<dbReference type="GeneID" id="75029282"/>
<evidence type="ECO:0000256" key="5">
    <source>
        <dbReference type="SAM" id="Phobius"/>
    </source>
</evidence>
<comment type="pathway">
    <text evidence="2">Purine metabolism; 3',5'-cyclic di-GMP biosynthesis.</text>
</comment>
<dbReference type="NCBIfam" id="TIGR00254">
    <property type="entry name" value="GGDEF"/>
    <property type="match status" value="1"/>
</dbReference>
<dbReference type="GO" id="GO:1902201">
    <property type="term" value="P:negative regulation of bacterial-type flagellum-dependent cell motility"/>
    <property type="evidence" value="ECO:0007669"/>
    <property type="project" value="TreeGrafter"/>
</dbReference>
<feature type="transmembrane region" description="Helical" evidence="5">
    <location>
        <begin position="85"/>
        <end position="108"/>
    </location>
</feature>
<comment type="cofactor">
    <cofactor evidence="1">
        <name>Mg(2+)</name>
        <dbReference type="ChEBI" id="CHEBI:18420"/>
    </cofactor>
</comment>
<dbReference type="Proteomes" id="UP000215134">
    <property type="component" value="Chromosome 1"/>
</dbReference>
<gene>
    <name evidence="7" type="primary">cph2_2</name>
    <name evidence="7" type="ORF">SAMEA4384070_04162</name>
</gene>
<dbReference type="OrthoDB" id="9812260at2"/>
<sequence length="371" mass="42050">MMKKEGYIEWVDGEKRRATLGNFNWFLLVNALFSVYLFFQRAQGYDAHSVIQPLRDAPAISGVALISALSYVALRRLAAKGERSVWRGAVVCLLLLALCWCAIFYHLIVNDIIYLVYPLTIGLLFSSLVAFYLSPRLFFLFSVPVLLAAIAENIVIRSAFSLVNLISYALMLFVIYSAKRRLEHWFQLALERERENQRLIERLSRMAHRDPLTGIANRRGFDSFFDAVLQRESLLQRPFSLIMLDVDFFKKYNDRYGHQQGDECLIRLAACLESATRRSQDLVARYGGEEFIILLPKSDANEAVQVAKRIEASLAELALPHADSEVANRVTVSQGIAQWRKGLGREQLLAAADAALYRAKAQGRDGYSLAD</sequence>
<dbReference type="Pfam" id="PF00990">
    <property type="entry name" value="GGDEF"/>
    <property type="match status" value="1"/>
</dbReference>
<feature type="transmembrane region" description="Helical" evidence="5">
    <location>
        <begin position="20"/>
        <end position="39"/>
    </location>
</feature>